<dbReference type="AlphaFoldDB" id="V6TM40"/>
<organism evidence="2 3">
    <name type="scientific">Giardia intestinalis</name>
    <name type="common">Giardia lamblia</name>
    <dbReference type="NCBI Taxonomy" id="5741"/>
    <lineage>
        <taxon>Eukaryota</taxon>
        <taxon>Metamonada</taxon>
        <taxon>Diplomonadida</taxon>
        <taxon>Hexamitidae</taxon>
        <taxon>Giardiinae</taxon>
        <taxon>Giardia</taxon>
    </lineage>
</organism>
<gene>
    <name evidence="2" type="ORF">GSB_152999</name>
</gene>
<dbReference type="EMBL" id="AHHH01000342">
    <property type="protein sequence ID" value="ESU40063.1"/>
    <property type="molecule type" value="Genomic_DNA"/>
</dbReference>
<proteinExistence type="predicted"/>
<sequence>MRNTGKSPQYSLRDPRQTAVTERATLSLRAPQAGPSSTALEATGGWSKSSQTAPHLHTPSPGSHQTQASISRPPAPSEIPYQPHPTTFTT</sequence>
<keyword evidence="2" id="KW-0808">Transferase</keyword>
<comment type="caution">
    <text evidence="2">The sequence shown here is derived from an EMBL/GenBank/DDBJ whole genome shotgun (WGS) entry which is preliminary data.</text>
</comment>
<keyword evidence="2" id="KW-0723">Serine/threonine-protein kinase</keyword>
<reference evidence="3" key="1">
    <citation type="submission" date="2012-02" db="EMBL/GenBank/DDBJ databases">
        <title>Genome sequencing of Giardia lamblia Genotypes A2 and B isolates (DH and GS) and comparative analysis with the genomes of Genotypes A1 and E (WB and Pig).</title>
        <authorList>
            <person name="Adam R."/>
            <person name="Dahlstrom E."/>
            <person name="Martens C."/>
            <person name="Bruno D."/>
            <person name="Barbian K."/>
            <person name="Porcella S.F."/>
            <person name="Nash T."/>
        </authorList>
    </citation>
    <scope>NUCLEOTIDE SEQUENCE</scope>
    <source>
        <strain evidence="3">GS</strain>
    </source>
</reference>
<reference evidence="2 3" key="2">
    <citation type="journal article" date="2013" name="Genome Biol. Evol.">
        <title>Genome sequencing of Giardia lamblia genotypes A2 and B isolates (DH and GS) and comparative analysis with the genomes of genotypes A1 and E (WB and Pig).</title>
        <authorList>
            <person name="Adam R.D."/>
            <person name="Dahlstrom E.W."/>
            <person name="Martens C.A."/>
            <person name="Bruno D.P."/>
            <person name="Barbian K.D."/>
            <person name="Ricklefs S.M."/>
            <person name="Hernandez M.M."/>
            <person name="Narla N.P."/>
            <person name="Patel R.B."/>
            <person name="Porcella S.F."/>
            <person name="Nash T.E."/>
        </authorList>
    </citation>
    <scope>NUCLEOTIDE SEQUENCE [LARGE SCALE GENOMIC DNA]</scope>
    <source>
        <strain evidence="2 3">GS</strain>
    </source>
</reference>
<feature type="compositionally biased region" description="Polar residues" evidence="1">
    <location>
        <begin position="60"/>
        <end position="70"/>
    </location>
</feature>
<feature type="region of interest" description="Disordered" evidence="1">
    <location>
        <begin position="1"/>
        <end position="90"/>
    </location>
</feature>
<feature type="compositionally biased region" description="Polar residues" evidence="1">
    <location>
        <begin position="1"/>
        <end position="10"/>
    </location>
</feature>
<evidence type="ECO:0000256" key="1">
    <source>
        <dbReference type="SAM" id="MobiDB-lite"/>
    </source>
</evidence>
<dbReference type="GO" id="GO:0004674">
    <property type="term" value="F:protein serine/threonine kinase activity"/>
    <property type="evidence" value="ECO:0007669"/>
    <property type="project" value="UniProtKB-KW"/>
</dbReference>
<evidence type="ECO:0000313" key="2">
    <source>
        <dbReference type="EMBL" id="ESU40063.1"/>
    </source>
</evidence>
<protein>
    <submittedName>
        <fullName evidence="2">Serine/threonine protein kinase</fullName>
    </submittedName>
</protein>
<accession>V6TM40</accession>
<feature type="compositionally biased region" description="Polar residues" evidence="1">
    <location>
        <begin position="34"/>
        <end position="53"/>
    </location>
</feature>
<dbReference type="Proteomes" id="UP000018040">
    <property type="component" value="Unassembled WGS sequence"/>
</dbReference>
<evidence type="ECO:0000313" key="3">
    <source>
        <dbReference type="Proteomes" id="UP000018040"/>
    </source>
</evidence>
<name>V6TM40_GIAIN</name>
<keyword evidence="2" id="KW-0418">Kinase</keyword>